<evidence type="ECO:0000256" key="1">
    <source>
        <dbReference type="ARBA" id="ARBA00004141"/>
    </source>
</evidence>
<dbReference type="InterPro" id="IPR056739">
    <property type="entry name" value="NfeD_membrane"/>
</dbReference>
<dbReference type="Pfam" id="PF25145">
    <property type="entry name" value="NfeD1b_N"/>
    <property type="match status" value="1"/>
</dbReference>
<evidence type="ECO:0000256" key="5">
    <source>
        <dbReference type="SAM" id="Phobius"/>
    </source>
</evidence>
<dbReference type="SUPFAM" id="SSF141322">
    <property type="entry name" value="NfeD domain-like"/>
    <property type="match status" value="1"/>
</dbReference>
<feature type="transmembrane region" description="Helical" evidence="5">
    <location>
        <begin position="327"/>
        <end position="346"/>
    </location>
</feature>
<reference evidence="9" key="2">
    <citation type="journal article" date="2021" name="Microbiome">
        <title>Successional dynamics and alternative stable states in a saline activated sludge microbial community over 9 years.</title>
        <authorList>
            <person name="Wang Y."/>
            <person name="Ye J."/>
            <person name="Ju F."/>
            <person name="Liu L."/>
            <person name="Boyd J.A."/>
            <person name="Deng Y."/>
            <person name="Parks D.H."/>
            <person name="Jiang X."/>
            <person name="Yin X."/>
            <person name="Woodcroft B.J."/>
            <person name="Tyson G.W."/>
            <person name="Hugenholtz P."/>
            <person name="Polz M.F."/>
            <person name="Zhang T."/>
        </authorList>
    </citation>
    <scope>NUCLEOTIDE SEQUENCE</scope>
    <source>
        <strain evidence="9">HKST-UBA02</strain>
    </source>
</reference>
<dbReference type="InterPro" id="IPR052165">
    <property type="entry name" value="Membrane_assoc_protease"/>
</dbReference>
<dbReference type="PANTHER" id="PTHR33507:SF4">
    <property type="entry name" value="NODULATION COMPETITIVENESS PROTEIN NFED"/>
    <property type="match status" value="1"/>
</dbReference>
<organism evidence="9 10">
    <name type="scientific">Eiseniibacteriota bacterium</name>
    <dbReference type="NCBI Taxonomy" id="2212470"/>
    <lineage>
        <taxon>Bacteria</taxon>
        <taxon>Candidatus Eiseniibacteriota</taxon>
    </lineage>
</organism>
<comment type="caution">
    <text evidence="9">The sequence shown here is derived from an EMBL/GenBank/DDBJ whole genome shotgun (WGS) entry which is preliminary data.</text>
</comment>
<proteinExistence type="predicted"/>
<dbReference type="Gene3D" id="2.40.50.140">
    <property type="entry name" value="Nucleic acid-binding proteins"/>
    <property type="match status" value="1"/>
</dbReference>
<accession>A0A956N8C3</accession>
<dbReference type="Pfam" id="PF01957">
    <property type="entry name" value="NfeD"/>
    <property type="match status" value="1"/>
</dbReference>
<feature type="transmembrane region" description="Helical" evidence="5">
    <location>
        <begin position="303"/>
        <end position="320"/>
    </location>
</feature>
<name>A0A956N8C3_UNCEI</name>
<dbReference type="CDD" id="cd07020">
    <property type="entry name" value="Clp_protease_NfeD_1"/>
    <property type="match status" value="1"/>
</dbReference>
<dbReference type="InterPro" id="IPR056738">
    <property type="entry name" value="NfeD1b_N"/>
</dbReference>
<dbReference type="SUPFAM" id="SSF52096">
    <property type="entry name" value="ClpP/crotonase"/>
    <property type="match status" value="1"/>
</dbReference>
<evidence type="ECO:0000259" key="7">
    <source>
        <dbReference type="Pfam" id="PF24961"/>
    </source>
</evidence>
<dbReference type="Gene3D" id="3.90.226.10">
    <property type="entry name" value="2-enoyl-CoA Hydratase, Chain A, domain 1"/>
    <property type="match status" value="1"/>
</dbReference>
<evidence type="ECO:0000313" key="10">
    <source>
        <dbReference type="Proteomes" id="UP000739538"/>
    </source>
</evidence>
<comment type="subcellular location">
    <subcellularLocation>
        <location evidence="1">Membrane</location>
        <topology evidence="1">Multi-pass membrane protein</topology>
    </subcellularLocation>
</comment>
<feature type="transmembrane region" description="Helical" evidence="5">
    <location>
        <begin position="250"/>
        <end position="272"/>
    </location>
</feature>
<sequence length="450" mass="47253">MTFERREPLRRADARLASRTVLSLFAFLGVVSYLLLPADASAARVLELTIDDAIGPVSASFLESGLERAVESDFDAVVIALDTPGGLDLSMRSMVKAILASPVPVIVYVSPSGARAASAGLFIALAAPVAAMAPGTNIGAASPVSIGGGPASPDSTMAKKITNDSAAYVRSLAERWGRNADWAERAVRDAVSLSAEDAVRENVVDLVASDLGDLFEQVEGDSVEVANGWKELRLVGASVERRGMNWQERFLSIIANPSLAYLLLLGGILGLAMELYHPGTVFPGTAGAICLILAFFALQQLPVNLAGVLLILLAVVFFGLEIKVPSYGVLSVGGIVSLVLGSLFLYQPESSLRVGWSVLAPTVICFSGLVLFAVSMAARAQKRPRVSGLEGMQGEVGVAVTPLQPEGKIFVHGEYWNARAGGAVESGARVRVRSVEGLTAVVEPVERSQP</sequence>
<dbReference type="PANTHER" id="PTHR33507">
    <property type="entry name" value="INNER MEMBRANE PROTEIN YBBJ"/>
    <property type="match status" value="1"/>
</dbReference>
<reference evidence="9" key="1">
    <citation type="submission" date="2020-04" db="EMBL/GenBank/DDBJ databases">
        <authorList>
            <person name="Zhang T."/>
        </authorList>
    </citation>
    <scope>NUCLEOTIDE SEQUENCE</scope>
    <source>
        <strain evidence="9">HKST-UBA02</strain>
    </source>
</reference>
<evidence type="ECO:0000256" key="3">
    <source>
        <dbReference type="ARBA" id="ARBA00022989"/>
    </source>
</evidence>
<dbReference type="InterPro" id="IPR029045">
    <property type="entry name" value="ClpP/crotonase-like_dom_sf"/>
</dbReference>
<dbReference type="InterPro" id="IPR002810">
    <property type="entry name" value="NfeD-like_C"/>
</dbReference>
<evidence type="ECO:0000259" key="8">
    <source>
        <dbReference type="Pfam" id="PF25145"/>
    </source>
</evidence>
<dbReference type="Pfam" id="PF24961">
    <property type="entry name" value="NfeD_membrane"/>
    <property type="match status" value="1"/>
</dbReference>
<dbReference type="GO" id="GO:0016020">
    <property type="term" value="C:membrane"/>
    <property type="evidence" value="ECO:0007669"/>
    <property type="project" value="UniProtKB-SubCell"/>
</dbReference>
<feature type="domain" description="NfeD1b N-terminal" evidence="8">
    <location>
        <begin position="47"/>
        <end position="209"/>
    </location>
</feature>
<dbReference type="Proteomes" id="UP000739538">
    <property type="component" value="Unassembled WGS sequence"/>
</dbReference>
<evidence type="ECO:0000313" key="9">
    <source>
        <dbReference type="EMBL" id="MCA9754241.1"/>
    </source>
</evidence>
<dbReference type="EMBL" id="JAGQHS010000001">
    <property type="protein sequence ID" value="MCA9754241.1"/>
    <property type="molecule type" value="Genomic_DNA"/>
</dbReference>
<keyword evidence="2 5" id="KW-0812">Transmembrane</keyword>
<feature type="domain" description="NfeD integral membrane" evidence="7">
    <location>
        <begin position="259"/>
        <end position="374"/>
    </location>
</feature>
<keyword evidence="4 5" id="KW-0472">Membrane</keyword>
<keyword evidence="3 5" id="KW-1133">Transmembrane helix</keyword>
<feature type="transmembrane region" description="Helical" evidence="5">
    <location>
        <begin position="358"/>
        <end position="378"/>
    </location>
</feature>
<evidence type="ECO:0000256" key="4">
    <source>
        <dbReference type="ARBA" id="ARBA00023136"/>
    </source>
</evidence>
<dbReference type="FunFam" id="3.90.226.10:FF:000089">
    <property type="entry name" value="Membrane-bound serine protease"/>
    <property type="match status" value="1"/>
</dbReference>
<feature type="transmembrane region" description="Helical" evidence="5">
    <location>
        <begin position="279"/>
        <end position="297"/>
    </location>
</feature>
<evidence type="ECO:0000256" key="2">
    <source>
        <dbReference type="ARBA" id="ARBA00022692"/>
    </source>
</evidence>
<dbReference type="InterPro" id="IPR012340">
    <property type="entry name" value="NA-bd_OB-fold"/>
</dbReference>
<evidence type="ECO:0000259" key="6">
    <source>
        <dbReference type="Pfam" id="PF01957"/>
    </source>
</evidence>
<feature type="domain" description="NfeD-like C-terminal" evidence="6">
    <location>
        <begin position="390"/>
        <end position="444"/>
    </location>
</feature>
<gene>
    <name evidence="9" type="ORF">KDA27_00455</name>
</gene>
<protein>
    <submittedName>
        <fullName evidence="9">Nodulation protein NfeD</fullName>
    </submittedName>
</protein>
<dbReference type="AlphaFoldDB" id="A0A956N8C3"/>